<dbReference type="SUPFAM" id="SSF53187">
    <property type="entry name" value="Zn-dependent exopeptidases"/>
    <property type="match status" value="1"/>
</dbReference>
<gene>
    <name evidence="2" type="ORF">SAMN02745189_02346</name>
</gene>
<dbReference type="FunFam" id="3.30.70.360:FF:000004">
    <property type="entry name" value="Peptidase M20 domain-containing protein 2"/>
    <property type="match status" value="1"/>
</dbReference>
<dbReference type="STRING" id="1123231.SAMN02745189_02346"/>
<dbReference type="GO" id="GO:0005737">
    <property type="term" value="C:cytoplasm"/>
    <property type="evidence" value="ECO:0007669"/>
    <property type="project" value="TreeGrafter"/>
</dbReference>
<feature type="domain" description="Peptidase M20 dimerisation" evidence="1">
    <location>
        <begin position="187"/>
        <end position="275"/>
    </location>
</feature>
<accession>A0A1M7JM54</accession>
<dbReference type="PANTHER" id="PTHR30575:SF0">
    <property type="entry name" value="XAA-ARG DIPEPTIDASE"/>
    <property type="match status" value="1"/>
</dbReference>
<dbReference type="Pfam" id="PF07687">
    <property type="entry name" value="M20_dimer"/>
    <property type="match status" value="1"/>
</dbReference>
<dbReference type="GO" id="GO:0046657">
    <property type="term" value="P:folic acid catabolic process"/>
    <property type="evidence" value="ECO:0007669"/>
    <property type="project" value="TreeGrafter"/>
</dbReference>
<dbReference type="EMBL" id="FRCF01000013">
    <property type="protein sequence ID" value="SHM53991.1"/>
    <property type="molecule type" value="Genomic_DNA"/>
</dbReference>
<dbReference type="AlphaFoldDB" id="A0A1M7JM54"/>
<dbReference type="Proteomes" id="UP000184206">
    <property type="component" value="Unassembled WGS sequence"/>
</dbReference>
<dbReference type="InterPro" id="IPR017145">
    <property type="entry name" value="Aminobenzoyl-glu_utiliz_pB"/>
</dbReference>
<dbReference type="InterPro" id="IPR017439">
    <property type="entry name" value="Amidohydrolase"/>
</dbReference>
<organism evidence="2 3">
    <name type="scientific">Lacicoccus alkaliphilus DSM 16010</name>
    <dbReference type="NCBI Taxonomy" id="1123231"/>
    <lineage>
        <taxon>Bacteria</taxon>
        <taxon>Bacillati</taxon>
        <taxon>Bacillota</taxon>
        <taxon>Bacilli</taxon>
        <taxon>Bacillales</taxon>
        <taxon>Salinicoccaceae</taxon>
        <taxon>Lacicoccus</taxon>
    </lineage>
</organism>
<name>A0A1M7JM54_9BACL</name>
<dbReference type="Gene3D" id="3.40.630.10">
    <property type="entry name" value="Zn peptidases"/>
    <property type="match status" value="2"/>
</dbReference>
<dbReference type="NCBIfam" id="TIGR01891">
    <property type="entry name" value="amidohydrolases"/>
    <property type="match status" value="1"/>
</dbReference>
<dbReference type="PANTHER" id="PTHR30575">
    <property type="entry name" value="PEPTIDASE M20"/>
    <property type="match status" value="1"/>
</dbReference>
<evidence type="ECO:0000313" key="2">
    <source>
        <dbReference type="EMBL" id="SHM53991.1"/>
    </source>
</evidence>
<proteinExistence type="predicted"/>
<dbReference type="OrthoDB" id="9781032at2"/>
<dbReference type="GO" id="GO:0071713">
    <property type="term" value="F:para-aminobenzoyl-glutamate hydrolase activity"/>
    <property type="evidence" value="ECO:0007669"/>
    <property type="project" value="TreeGrafter"/>
</dbReference>
<sequence>MQDFISNYLKTHEDYFKEVSAYIFNHPETRFEEYDSAAYLAAECEKQGFEVTRDVAGIETAFTATYGTGKPEIGFLGEFDALSGLSQKPGETSYQPMDRDIGHGCGHNLLGTGAFAAACAVKAYLEENDLPGTVTFFGCPGEEGGSGKTFMVREGVFDGVDAALTWHPSPVNAIMNYSTLANYQVYFRFKGKSAHAASSPHLGRSALDAVELMNTGVNYLREHVIPEARMHYAVTDSGGFSPNVVQANAEVLYLIRAPRVDQVDEIYKRILKIADGAALMTETEVEVTFDKGCSNYIPNRHLEKLLHESLVQTGAGEASEAEKAFAEQIWNTLPESEQKNFIDPLISFGYRGDGSDFEGKHVAESISAYETGEGILPGSTDVADVSWVVPTAQLTSATAALGTALHSWQMTSQGLSDFAHRGTLRAAQAMALTGLDLFTSKENLDLVKSEFKAFRSKNDYINPIPDEVNPSPLNPQN</sequence>
<dbReference type="PIRSF" id="PIRSF037227">
    <property type="entry name" value="Aminobenzoyl-glu_utiliz_pB"/>
    <property type="match status" value="1"/>
</dbReference>
<dbReference type="Pfam" id="PF01546">
    <property type="entry name" value="Peptidase_M20"/>
    <property type="match status" value="1"/>
</dbReference>
<dbReference type="InterPro" id="IPR011650">
    <property type="entry name" value="Peptidase_M20_dimer"/>
</dbReference>
<keyword evidence="3" id="KW-1185">Reference proteome</keyword>
<dbReference type="RefSeq" id="WP_072710763.1">
    <property type="nucleotide sequence ID" value="NZ_FRCF01000013.1"/>
</dbReference>
<evidence type="ECO:0000313" key="3">
    <source>
        <dbReference type="Proteomes" id="UP000184206"/>
    </source>
</evidence>
<evidence type="ECO:0000259" key="1">
    <source>
        <dbReference type="Pfam" id="PF07687"/>
    </source>
</evidence>
<dbReference type="InterPro" id="IPR036264">
    <property type="entry name" value="Bact_exopeptidase_dim_dom"/>
</dbReference>
<protein>
    <submittedName>
        <fullName evidence="2">Aminobenzoyl-glutamate utilization protein B</fullName>
    </submittedName>
</protein>
<dbReference type="SUPFAM" id="SSF55031">
    <property type="entry name" value="Bacterial exopeptidase dimerisation domain"/>
    <property type="match status" value="1"/>
</dbReference>
<dbReference type="InterPro" id="IPR052030">
    <property type="entry name" value="Peptidase_M20/M20A_hydrolases"/>
</dbReference>
<dbReference type="GO" id="GO:0016805">
    <property type="term" value="F:dipeptidase activity"/>
    <property type="evidence" value="ECO:0007669"/>
    <property type="project" value="TreeGrafter"/>
</dbReference>
<dbReference type="InterPro" id="IPR002933">
    <property type="entry name" value="Peptidase_M20"/>
</dbReference>
<reference evidence="2 3" key="1">
    <citation type="submission" date="2016-11" db="EMBL/GenBank/DDBJ databases">
        <authorList>
            <person name="Jaros S."/>
            <person name="Januszkiewicz K."/>
            <person name="Wedrychowicz H."/>
        </authorList>
    </citation>
    <scope>NUCLEOTIDE SEQUENCE [LARGE SCALE GENOMIC DNA]</scope>
    <source>
        <strain evidence="2 3">DSM 16010</strain>
    </source>
</reference>
<dbReference type="Gene3D" id="3.30.70.360">
    <property type="match status" value="1"/>
</dbReference>